<dbReference type="PANTHER" id="PTHR30560:SF3">
    <property type="entry name" value="TRIGGER FACTOR-LIKE PROTEIN TIG, CHLOROPLASTIC"/>
    <property type="match status" value="1"/>
</dbReference>
<dbReference type="Pfam" id="PF05698">
    <property type="entry name" value="Trigger_C"/>
    <property type="match status" value="1"/>
</dbReference>
<dbReference type="InterPro" id="IPR027304">
    <property type="entry name" value="Trigger_fact/SurA_dom_sf"/>
</dbReference>
<comment type="subcellular location">
    <subcellularLocation>
        <location evidence="11">Cytoplasm</location>
    </subcellularLocation>
    <text evidence="11">About half TF is bound to the ribosome near the polypeptide exit tunnel while the other half is free in the cytoplasm.</text>
</comment>
<sequence>MKSAVETLSPTRAKLTVEVPFEELKPSLDAAYKKIAQQINVPGFRRGKVPPAVIDRQVGRPVILDEAVNEVIPKKYVEALQEHSLTPLAQPDIEVTKFEDNETLEFTAEVEVRPEITLPSYEGVEAKVEDIELSDADVDEQVEALRERFATLSDVERAAADGDFVVLDLKATRDGEAIEGAEVSGMSYKVGRGGMLDGLDEALVGMSAGDEKTFTSQLVGGDLVGEDVEVVVSVSQVQEQELPELDDEFAQMASEFDTVAELTEDVRERLGRGKRLEQAAAARDAVLEVLLEKVEIPLPETVVTDELNARRQNIEQQLMYAGLTMDKYLEDEGQTLEEFEADLERRVRDAVAAQFILDEIAKVEEFGIDQAELSEHLVRRAQQSGQDPQEFANHMFEHNHIPDLVQEILRGKALAKIVESAVVTDASGNTVELKNLRPDGTIGEPEAEAAEGAAEEKTEE</sequence>
<protein>
    <recommendedName>
        <fullName evidence="4 11">Trigger factor</fullName>
        <shortName evidence="11">TF</shortName>
        <ecNumber evidence="3 11">5.2.1.8</ecNumber>
    </recommendedName>
    <alternativeName>
        <fullName evidence="10 11">PPIase</fullName>
    </alternativeName>
</protein>
<dbReference type="Pfam" id="PF00254">
    <property type="entry name" value="FKBP_C"/>
    <property type="match status" value="1"/>
</dbReference>
<dbReference type="Proteomes" id="UP001595956">
    <property type="component" value="Unassembled WGS sequence"/>
</dbReference>
<evidence type="ECO:0000256" key="1">
    <source>
        <dbReference type="ARBA" id="ARBA00000971"/>
    </source>
</evidence>
<dbReference type="EMBL" id="JBHSMD010000004">
    <property type="protein sequence ID" value="MFC5493807.1"/>
    <property type="molecule type" value="Genomic_DNA"/>
</dbReference>
<keyword evidence="17" id="KW-1185">Reference proteome</keyword>
<dbReference type="Gene3D" id="3.30.70.1050">
    <property type="entry name" value="Trigger factor ribosome-binding domain"/>
    <property type="match status" value="1"/>
</dbReference>
<comment type="function">
    <text evidence="11">Involved in protein export. Acts as a chaperone by maintaining the newly synthesized protein in an open conformation. Functions as a peptidyl-prolyl cis-trans isomerase.</text>
</comment>
<dbReference type="Pfam" id="PF05697">
    <property type="entry name" value="Trigger_N"/>
    <property type="match status" value="1"/>
</dbReference>
<feature type="region of interest" description="Disordered" evidence="14">
    <location>
        <begin position="434"/>
        <end position="460"/>
    </location>
</feature>
<dbReference type="InterPro" id="IPR008881">
    <property type="entry name" value="Trigger_fac_ribosome-bd_bac"/>
</dbReference>
<dbReference type="SUPFAM" id="SSF54534">
    <property type="entry name" value="FKBP-like"/>
    <property type="match status" value="1"/>
</dbReference>
<dbReference type="InterPro" id="IPR008880">
    <property type="entry name" value="Trigger_fac_C"/>
</dbReference>
<evidence type="ECO:0000256" key="8">
    <source>
        <dbReference type="ARBA" id="ARBA00023235"/>
    </source>
</evidence>
<dbReference type="Gene3D" id="3.10.50.40">
    <property type="match status" value="1"/>
</dbReference>
<evidence type="ECO:0000256" key="2">
    <source>
        <dbReference type="ARBA" id="ARBA00005464"/>
    </source>
</evidence>
<comment type="domain">
    <text evidence="11">Consists of 3 domains; the N-terminus binds the ribosome, the middle domain has PPIase activity, while the C-terminus has intrinsic chaperone activity on its own.</text>
</comment>
<dbReference type="RefSeq" id="WP_345178213.1">
    <property type="nucleotide sequence ID" value="NZ_BAABFQ010000007.1"/>
</dbReference>
<evidence type="ECO:0000256" key="7">
    <source>
        <dbReference type="ARBA" id="ARBA00023186"/>
    </source>
</evidence>
<keyword evidence="11" id="KW-0963">Cytoplasm</keyword>
<dbReference type="Gene3D" id="1.10.3120.10">
    <property type="entry name" value="Trigger factor, C-terminal domain"/>
    <property type="match status" value="1"/>
</dbReference>
<evidence type="ECO:0000256" key="9">
    <source>
        <dbReference type="ARBA" id="ARBA00023306"/>
    </source>
</evidence>
<dbReference type="PANTHER" id="PTHR30560">
    <property type="entry name" value="TRIGGER FACTOR CHAPERONE AND PEPTIDYL-PROLYL CIS/TRANS ISOMERASE"/>
    <property type="match status" value="1"/>
</dbReference>
<name>A0ABW0N478_9ACTN</name>
<dbReference type="InterPro" id="IPR037041">
    <property type="entry name" value="Trigger_fac_C_sf"/>
</dbReference>
<dbReference type="SUPFAM" id="SSF109998">
    <property type="entry name" value="Triger factor/SurA peptide-binding domain-like"/>
    <property type="match status" value="1"/>
</dbReference>
<evidence type="ECO:0000256" key="4">
    <source>
        <dbReference type="ARBA" id="ARBA00016902"/>
    </source>
</evidence>
<accession>A0ABW0N478</accession>
<keyword evidence="8 11" id="KW-0413">Isomerase</keyword>
<dbReference type="PROSITE" id="PS50059">
    <property type="entry name" value="FKBP_PPIASE"/>
    <property type="match status" value="1"/>
</dbReference>
<evidence type="ECO:0000256" key="11">
    <source>
        <dbReference type="HAMAP-Rule" id="MF_00303"/>
    </source>
</evidence>
<keyword evidence="9 11" id="KW-0131">Cell cycle</keyword>
<gene>
    <name evidence="11 16" type="primary">tig</name>
    <name evidence="16" type="ORF">ACFPKY_11890</name>
</gene>
<evidence type="ECO:0000256" key="12">
    <source>
        <dbReference type="PROSITE-ProRule" id="PRU00277"/>
    </source>
</evidence>
<comment type="catalytic activity">
    <reaction evidence="1 11 12">
        <text>[protein]-peptidylproline (omega=180) = [protein]-peptidylproline (omega=0)</text>
        <dbReference type="Rhea" id="RHEA:16237"/>
        <dbReference type="Rhea" id="RHEA-COMP:10747"/>
        <dbReference type="Rhea" id="RHEA-COMP:10748"/>
        <dbReference type="ChEBI" id="CHEBI:83833"/>
        <dbReference type="ChEBI" id="CHEBI:83834"/>
        <dbReference type="EC" id="5.2.1.8"/>
    </reaction>
</comment>
<dbReference type="InterPro" id="IPR001179">
    <property type="entry name" value="PPIase_FKBP_dom"/>
</dbReference>
<evidence type="ECO:0000256" key="6">
    <source>
        <dbReference type="ARBA" id="ARBA00023110"/>
    </source>
</evidence>
<keyword evidence="7 11" id="KW-0143">Chaperone</keyword>
<dbReference type="GO" id="GO:0003755">
    <property type="term" value="F:peptidyl-prolyl cis-trans isomerase activity"/>
    <property type="evidence" value="ECO:0007669"/>
    <property type="project" value="UniProtKB-EC"/>
</dbReference>
<organism evidence="16 17">
    <name type="scientific">Nocardioides caricicola</name>
    <dbReference type="NCBI Taxonomy" id="634770"/>
    <lineage>
        <taxon>Bacteria</taxon>
        <taxon>Bacillati</taxon>
        <taxon>Actinomycetota</taxon>
        <taxon>Actinomycetes</taxon>
        <taxon>Propionibacteriales</taxon>
        <taxon>Nocardioidaceae</taxon>
        <taxon>Nocardioides</taxon>
    </lineage>
</organism>
<dbReference type="HAMAP" id="MF_00303">
    <property type="entry name" value="Trigger_factor_Tig"/>
    <property type="match status" value="1"/>
</dbReference>
<evidence type="ECO:0000313" key="16">
    <source>
        <dbReference type="EMBL" id="MFC5493807.1"/>
    </source>
</evidence>
<keyword evidence="5 11" id="KW-0132">Cell division</keyword>
<evidence type="ECO:0000259" key="15">
    <source>
        <dbReference type="PROSITE" id="PS50059"/>
    </source>
</evidence>
<dbReference type="InterPro" id="IPR046357">
    <property type="entry name" value="PPIase_dom_sf"/>
</dbReference>
<keyword evidence="6 11" id="KW-0697">Rotamase</keyword>
<evidence type="ECO:0000313" key="17">
    <source>
        <dbReference type="Proteomes" id="UP001595956"/>
    </source>
</evidence>
<feature type="domain" description="PPIase FKBP-type" evidence="15">
    <location>
        <begin position="162"/>
        <end position="215"/>
    </location>
</feature>
<dbReference type="EC" id="5.2.1.8" evidence="3 11"/>
<dbReference type="InterPro" id="IPR005215">
    <property type="entry name" value="Trig_fac"/>
</dbReference>
<dbReference type="PIRSF" id="PIRSF003095">
    <property type="entry name" value="Trigger_factor"/>
    <property type="match status" value="1"/>
</dbReference>
<comment type="similarity">
    <text evidence="2 11 13">Belongs to the FKBP-type PPIase family. Tig subfamily.</text>
</comment>
<evidence type="ECO:0000256" key="3">
    <source>
        <dbReference type="ARBA" id="ARBA00013194"/>
    </source>
</evidence>
<comment type="caution">
    <text evidence="16">The sequence shown here is derived from an EMBL/GenBank/DDBJ whole genome shotgun (WGS) entry which is preliminary data.</text>
</comment>
<evidence type="ECO:0000256" key="13">
    <source>
        <dbReference type="RuleBase" id="RU003914"/>
    </source>
</evidence>
<reference evidence="17" key="1">
    <citation type="journal article" date="2019" name="Int. J. Syst. Evol. Microbiol.">
        <title>The Global Catalogue of Microorganisms (GCM) 10K type strain sequencing project: providing services to taxonomists for standard genome sequencing and annotation.</title>
        <authorList>
            <consortium name="The Broad Institute Genomics Platform"/>
            <consortium name="The Broad Institute Genome Sequencing Center for Infectious Disease"/>
            <person name="Wu L."/>
            <person name="Ma J."/>
        </authorList>
    </citation>
    <scope>NUCLEOTIDE SEQUENCE [LARGE SCALE GENOMIC DNA]</scope>
    <source>
        <strain evidence="17">KACC 13778</strain>
    </source>
</reference>
<dbReference type="SUPFAM" id="SSF102735">
    <property type="entry name" value="Trigger factor ribosome-binding domain"/>
    <property type="match status" value="1"/>
</dbReference>
<evidence type="ECO:0000256" key="14">
    <source>
        <dbReference type="SAM" id="MobiDB-lite"/>
    </source>
</evidence>
<proteinExistence type="inferred from homology"/>
<dbReference type="NCBIfam" id="TIGR00115">
    <property type="entry name" value="tig"/>
    <property type="match status" value="1"/>
</dbReference>
<dbReference type="InterPro" id="IPR036611">
    <property type="entry name" value="Trigger_fac_ribosome-bd_sf"/>
</dbReference>
<evidence type="ECO:0000256" key="5">
    <source>
        <dbReference type="ARBA" id="ARBA00022618"/>
    </source>
</evidence>
<evidence type="ECO:0000256" key="10">
    <source>
        <dbReference type="ARBA" id="ARBA00029986"/>
    </source>
</evidence>